<keyword evidence="3" id="KW-1185">Reference proteome</keyword>
<feature type="domain" description="DOD-type homing endonuclease" evidence="1">
    <location>
        <begin position="60"/>
        <end position="105"/>
    </location>
</feature>
<evidence type="ECO:0000313" key="2">
    <source>
        <dbReference type="EMBL" id="ADT83871.1"/>
    </source>
</evidence>
<evidence type="ECO:0000313" key="3">
    <source>
        <dbReference type="Proteomes" id="UP000007478"/>
    </source>
</evidence>
<dbReference type="Pfam" id="PF14528">
    <property type="entry name" value="LAGLIDADG_3"/>
    <property type="match status" value="1"/>
</dbReference>
<dbReference type="AlphaFoldDB" id="F0LM24"/>
<dbReference type="EMBL" id="CP002372">
    <property type="protein sequence ID" value="ADT83871.1"/>
    <property type="molecule type" value="Genomic_DNA"/>
</dbReference>
<evidence type="ECO:0000259" key="1">
    <source>
        <dbReference type="PROSITE" id="PS50819"/>
    </source>
</evidence>
<dbReference type="eggNOG" id="arCOG03156">
    <property type="taxonomic scope" value="Archaea"/>
</dbReference>
<sequence>MDKGFAETFLNGVNSTFGFERDTSRVNRWYVEASNKELFMFLNKSIDKLIETAGNYPADFLRGFFDSEGYPIIEAKNRFRVMVGVANSNLETIGAVKDMLAQLGISSTIRRSNLIGQEVVIRGIKYTSNVDMYTLTVSRKADVKRFAELVGFSSSTKMKKLQFAIQLMDLPDDKAISKWHRLYYKTPRGYKLKNSTGKSF</sequence>
<dbReference type="Proteomes" id="UP000007478">
    <property type="component" value="Chromosome"/>
</dbReference>
<dbReference type="InterPro" id="IPR004860">
    <property type="entry name" value="LAGLIDADG_dom"/>
</dbReference>
<dbReference type="HOGENOM" id="CLU_1363711_0_0_2"/>
<dbReference type="SUPFAM" id="SSF55608">
    <property type="entry name" value="Homing endonucleases"/>
    <property type="match status" value="1"/>
</dbReference>
<proteinExistence type="predicted"/>
<organism evidence="2 3">
    <name type="scientific">Thermococcus barophilus (strain DSM 11836 / MP)</name>
    <dbReference type="NCBI Taxonomy" id="391623"/>
    <lineage>
        <taxon>Archaea</taxon>
        <taxon>Methanobacteriati</taxon>
        <taxon>Methanobacteriota</taxon>
        <taxon>Thermococci</taxon>
        <taxon>Thermococcales</taxon>
        <taxon>Thermococcaceae</taxon>
        <taxon>Thermococcus</taxon>
    </lineage>
</organism>
<dbReference type="PROSITE" id="PS50819">
    <property type="entry name" value="INTEIN_ENDONUCLEASE"/>
    <property type="match status" value="1"/>
</dbReference>
<dbReference type="KEGG" id="tba:TERMP_00895"/>
<gene>
    <name evidence="2" type="ordered locus">TERMP_00895</name>
</gene>
<dbReference type="InterPro" id="IPR004042">
    <property type="entry name" value="Intein_endonuc_central"/>
</dbReference>
<dbReference type="InterPro" id="IPR027434">
    <property type="entry name" value="Homing_endonucl"/>
</dbReference>
<reference evidence="2 3" key="1">
    <citation type="journal article" date="2011" name="J. Bacteriol.">
        <title>Complete genome sequence of the hyperthermophilic, piezophilic, heterotrophic, and carboxydotrophic archaeon Thermococcus barophilus MP.</title>
        <authorList>
            <person name="Vannier P."/>
            <person name="Marteinsson V.T."/>
            <person name="Fridjonsson O.H."/>
            <person name="Oger P."/>
            <person name="Jebbar M."/>
        </authorList>
    </citation>
    <scope>NUCLEOTIDE SEQUENCE [LARGE SCALE GENOMIC DNA]</scope>
    <source>
        <strain evidence="3">DSM 11836 / MP</strain>
    </source>
</reference>
<dbReference type="GO" id="GO:0004519">
    <property type="term" value="F:endonuclease activity"/>
    <property type="evidence" value="ECO:0007669"/>
    <property type="project" value="UniProtKB-KW"/>
</dbReference>
<name>F0LM24_THEBM</name>
<dbReference type="Gene3D" id="3.10.28.10">
    <property type="entry name" value="Homing endonucleases"/>
    <property type="match status" value="1"/>
</dbReference>
<dbReference type="PATRIC" id="fig|391623.17.peg.896"/>
<accession>F0LM24</accession>
<protein>
    <submittedName>
        <fullName evidence="2">Homing endonuclease-like protein</fullName>
    </submittedName>
</protein>